<accession>A0A8H6DQ96</accession>
<feature type="compositionally biased region" description="Acidic residues" evidence="1">
    <location>
        <begin position="37"/>
        <end position="46"/>
    </location>
</feature>
<reference evidence="2" key="1">
    <citation type="submission" date="2019-11" db="EMBL/GenBank/DDBJ databases">
        <title>Bipolaris sorokiniana Genome sequencing.</title>
        <authorList>
            <person name="Wang H."/>
        </authorList>
    </citation>
    <scope>NUCLEOTIDE SEQUENCE</scope>
</reference>
<dbReference type="EMBL" id="WNKQ01000023">
    <property type="protein sequence ID" value="KAF5844426.1"/>
    <property type="molecule type" value="Genomic_DNA"/>
</dbReference>
<dbReference type="AlphaFoldDB" id="A0A8H6DQ96"/>
<evidence type="ECO:0000313" key="2">
    <source>
        <dbReference type="EMBL" id="KAF5844426.1"/>
    </source>
</evidence>
<feature type="compositionally biased region" description="Polar residues" evidence="1">
    <location>
        <begin position="1"/>
        <end position="10"/>
    </location>
</feature>
<sequence length="267" mass="30672">MVDRITTGSAESARRTTRQQTQKPQQERTAGKQPAAELEEEEESEEDHTSILQAEINRLNAQVERLMRENTLTRDEPVPTTEPPPTLTERPSHQSARFPSVTLDPLYAKLSERTLPIDNLSNGVNPTFKQWQASIQDRLSINSDHYRSERARMALVWGHITGTAKEYLEPQYLAESEEERFLFAEDMILLLKSYFISGNEQAESRAAFHRLSMGRKETFTEFKAHFISAAVKGSVSRSEWFFYLWEKIIPALRAPNLGFKHLWAGSF</sequence>
<proteinExistence type="predicted"/>
<feature type="compositionally biased region" description="Basic and acidic residues" evidence="1">
    <location>
        <begin position="68"/>
        <end position="77"/>
    </location>
</feature>
<feature type="region of interest" description="Disordered" evidence="1">
    <location>
        <begin position="68"/>
        <end position="100"/>
    </location>
</feature>
<gene>
    <name evidence="2" type="ORF">GGP41_001444</name>
</gene>
<feature type="region of interest" description="Disordered" evidence="1">
    <location>
        <begin position="1"/>
        <end position="50"/>
    </location>
</feature>
<dbReference type="Proteomes" id="UP000624244">
    <property type="component" value="Unassembled WGS sequence"/>
</dbReference>
<comment type="caution">
    <text evidence="2">The sequence shown here is derived from an EMBL/GenBank/DDBJ whole genome shotgun (WGS) entry which is preliminary data.</text>
</comment>
<evidence type="ECO:0000313" key="3">
    <source>
        <dbReference type="Proteomes" id="UP000624244"/>
    </source>
</evidence>
<name>A0A8H6DQ96_COCSA</name>
<protein>
    <submittedName>
        <fullName evidence="2">Uncharacterized protein</fullName>
    </submittedName>
</protein>
<evidence type="ECO:0000256" key="1">
    <source>
        <dbReference type="SAM" id="MobiDB-lite"/>
    </source>
</evidence>
<organism evidence="2 3">
    <name type="scientific">Cochliobolus sativus</name>
    <name type="common">Common root rot and spot blotch fungus</name>
    <name type="synonym">Bipolaris sorokiniana</name>
    <dbReference type="NCBI Taxonomy" id="45130"/>
    <lineage>
        <taxon>Eukaryota</taxon>
        <taxon>Fungi</taxon>
        <taxon>Dikarya</taxon>
        <taxon>Ascomycota</taxon>
        <taxon>Pezizomycotina</taxon>
        <taxon>Dothideomycetes</taxon>
        <taxon>Pleosporomycetidae</taxon>
        <taxon>Pleosporales</taxon>
        <taxon>Pleosporineae</taxon>
        <taxon>Pleosporaceae</taxon>
        <taxon>Bipolaris</taxon>
    </lineage>
</organism>